<dbReference type="InterPro" id="IPR007627">
    <property type="entry name" value="RNA_pol_sigma70_r2"/>
</dbReference>
<evidence type="ECO:0000256" key="3">
    <source>
        <dbReference type="ARBA" id="ARBA00023082"/>
    </source>
</evidence>
<name>A0ABT1NJ98_9FIRM</name>
<comment type="caution">
    <text evidence="7">The sequence shown here is derived from an EMBL/GenBank/DDBJ whole genome shotgun (WGS) entry which is preliminary data.</text>
</comment>
<keyword evidence="4" id="KW-0804">Transcription</keyword>
<feature type="domain" description="RNA polymerase sigma factor 70 region 4 type 2" evidence="6">
    <location>
        <begin position="128"/>
        <end position="176"/>
    </location>
</feature>
<accession>A0ABT1NJ98</accession>
<sequence length="198" mass="23614">MKDEELIELIINGNTELYAELIERYKNKVYSTAYSYTRDYEEAKDLTQEIFIKVYNNLSGFQNKAQFSTYLYRVAVNRCIDWTRRKRPKTISILTCQDDENVDIYDFIADYDSNPEEILLRQENMDFIRREVNNLPEIYSTVMIMYYFQEFSPQEISDILGVPRKTIDTRLFRARNLIKERIKRKLDFGGGKVAMQPS</sequence>
<dbReference type="InterPro" id="IPR013325">
    <property type="entry name" value="RNA_pol_sigma_r2"/>
</dbReference>
<dbReference type="Proteomes" id="UP001651880">
    <property type="component" value="Unassembled WGS sequence"/>
</dbReference>
<dbReference type="SUPFAM" id="SSF88946">
    <property type="entry name" value="Sigma2 domain of RNA polymerase sigma factors"/>
    <property type="match status" value="1"/>
</dbReference>
<dbReference type="InterPro" id="IPR014284">
    <property type="entry name" value="RNA_pol_sigma-70_dom"/>
</dbReference>
<dbReference type="CDD" id="cd06171">
    <property type="entry name" value="Sigma70_r4"/>
    <property type="match status" value="1"/>
</dbReference>
<dbReference type="PANTHER" id="PTHR43133:SF60">
    <property type="entry name" value="RNA POLYMERASE SIGMA FACTOR SIGV"/>
    <property type="match status" value="1"/>
</dbReference>
<keyword evidence="8" id="KW-1185">Reference proteome</keyword>
<feature type="domain" description="RNA polymerase sigma-70 region 2" evidence="5">
    <location>
        <begin position="21"/>
        <end position="87"/>
    </location>
</feature>
<keyword evidence="2" id="KW-0805">Transcription regulation</keyword>
<protein>
    <submittedName>
        <fullName evidence="7">Sigma-70 family RNA polymerase sigma factor</fullName>
    </submittedName>
</protein>
<dbReference type="InterPro" id="IPR013324">
    <property type="entry name" value="RNA_pol_sigma_r3/r4-like"/>
</dbReference>
<organism evidence="7 8">
    <name type="scientific">Lutispora saccharofermentans</name>
    <dbReference type="NCBI Taxonomy" id="3024236"/>
    <lineage>
        <taxon>Bacteria</taxon>
        <taxon>Bacillati</taxon>
        <taxon>Bacillota</taxon>
        <taxon>Clostridia</taxon>
        <taxon>Lutisporales</taxon>
        <taxon>Lutisporaceae</taxon>
        <taxon>Lutispora</taxon>
    </lineage>
</organism>
<evidence type="ECO:0000256" key="2">
    <source>
        <dbReference type="ARBA" id="ARBA00023015"/>
    </source>
</evidence>
<dbReference type="InterPro" id="IPR039425">
    <property type="entry name" value="RNA_pol_sigma-70-like"/>
</dbReference>
<dbReference type="PANTHER" id="PTHR43133">
    <property type="entry name" value="RNA POLYMERASE ECF-TYPE SIGMA FACTO"/>
    <property type="match status" value="1"/>
</dbReference>
<proteinExistence type="inferred from homology"/>
<comment type="similarity">
    <text evidence="1">Belongs to the sigma-70 factor family. ECF subfamily.</text>
</comment>
<dbReference type="Pfam" id="PF04542">
    <property type="entry name" value="Sigma70_r2"/>
    <property type="match status" value="1"/>
</dbReference>
<gene>
    <name evidence="7" type="ORF">LJD61_17685</name>
</gene>
<evidence type="ECO:0000313" key="7">
    <source>
        <dbReference type="EMBL" id="MCQ1531357.1"/>
    </source>
</evidence>
<dbReference type="Gene3D" id="1.10.10.10">
    <property type="entry name" value="Winged helix-like DNA-binding domain superfamily/Winged helix DNA-binding domain"/>
    <property type="match status" value="1"/>
</dbReference>
<evidence type="ECO:0000259" key="5">
    <source>
        <dbReference type="Pfam" id="PF04542"/>
    </source>
</evidence>
<dbReference type="Pfam" id="PF08281">
    <property type="entry name" value="Sigma70_r4_2"/>
    <property type="match status" value="1"/>
</dbReference>
<dbReference type="InterPro" id="IPR036388">
    <property type="entry name" value="WH-like_DNA-bd_sf"/>
</dbReference>
<dbReference type="InterPro" id="IPR013249">
    <property type="entry name" value="RNA_pol_sigma70_r4_t2"/>
</dbReference>
<evidence type="ECO:0000256" key="4">
    <source>
        <dbReference type="ARBA" id="ARBA00023163"/>
    </source>
</evidence>
<dbReference type="SUPFAM" id="SSF88659">
    <property type="entry name" value="Sigma3 and sigma4 domains of RNA polymerase sigma factors"/>
    <property type="match status" value="1"/>
</dbReference>
<keyword evidence="3" id="KW-0731">Sigma factor</keyword>
<reference evidence="7 8" key="1">
    <citation type="submission" date="2021-10" db="EMBL/GenBank/DDBJ databases">
        <title>Lutispora strain m25 sp. nov., a thermophilic, non-spore-forming bacterium isolated from a lab-scale methanogenic bioreactor digesting anaerobic sludge.</title>
        <authorList>
            <person name="El Houari A."/>
            <person name="Mcdonald J."/>
        </authorList>
    </citation>
    <scope>NUCLEOTIDE SEQUENCE [LARGE SCALE GENOMIC DNA]</scope>
    <source>
        <strain evidence="8">m25</strain>
    </source>
</reference>
<evidence type="ECO:0000313" key="8">
    <source>
        <dbReference type="Proteomes" id="UP001651880"/>
    </source>
</evidence>
<evidence type="ECO:0000259" key="6">
    <source>
        <dbReference type="Pfam" id="PF08281"/>
    </source>
</evidence>
<dbReference type="EMBL" id="JAJEKE010000021">
    <property type="protein sequence ID" value="MCQ1531357.1"/>
    <property type="molecule type" value="Genomic_DNA"/>
</dbReference>
<dbReference type="Gene3D" id="1.10.1740.10">
    <property type="match status" value="1"/>
</dbReference>
<evidence type="ECO:0000256" key="1">
    <source>
        <dbReference type="ARBA" id="ARBA00010641"/>
    </source>
</evidence>
<dbReference type="RefSeq" id="WP_255228888.1">
    <property type="nucleotide sequence ID" value="NZ_JAJEKE010000021.1"/>
</dbReference>
<dbReference type="NCBIfam" id="TIGR02937">
    <property type="entry name" value="sigma70-ECF"/>
    <property type="match status" value="1"/>
</dbReference>